<dbReference type="Gene3D" id="3.40.630.30">
    <property type="match status" value="1"/>
</dbReference>
<dbReference type="SUPFAM" id="SSF55729">
    <property type="entry name" value="Acyl-CoA N-acyltransferases (Nat)"/>
    <property type="match status" value="1"/>
</dbReference>
<dbReference type="eggNOG" id="COG2518">
    <property type="taxonomic scope" value="Bacteria"/>
</dbReference>
<keyword evidence="1" id="KW-0808">Transferase</keyword>
<proteinExistence type="predicted"/>
<dbReference type="InterPro" id="IPR000182">
    <property type="entry name" value="GNAT_dom"/>
</dbReference>
<dbReference type="STRING" id="644282.Deba_1397"/>
<dbReference type="RefSeq" id="WP_013258218.1">
    <property type="nucleotide sequence ID" value="NC_014365.1"/>
</dbReference>
<evidence type="ECO:0000256" key="1">
    <source>
        <dbReference type="ARBA" id="ARBA00022679"/>
    </source>
</evidence>
<feature type="domain" description="N-acetyltransferase" evidence="3">
    <location>
        <begin position="206"/>
        <end position="365"/>
    </location>
</feature>
<organism evidence="4 5">
    <name type="scientific">Desulfarculus baarsii (strain ATCC 33931 / DSM 2075 / LMG 7858 / VKM B-1802 / 2st14)</name>
    <dbReference type="NCBI Taxonomy" id="644282"/>
    <lineage>
        <taxon>Bacteria</taxon>
        <taxon>Pseudomonadati</taxon>
        <taxon>Thermodesulfobacteriota</taxon>
        <taxon>Desulfarculia</taxon>
        <taxon>Desulfarculales</taxon>
        <taxon>Desulfarculaceae</taxon>
        <taxon>Desulfarculus</taxon>
    </lineage>
</organism>
<sequence length="365" mass="40607">MGRSKDMARDLRWGGRVLGKPRKTRLAHKGAYNTEDTPYHVLEHVFTHVAPIAENDVIVDIGCGWGRVINYLLSLGAPNRVIGLELDPEVAADTAARLAPHANVSIVCADASAALPEDGTLFYLYNPFAEFVVRRLSARLMALPHLDRLRVVYYNSLHLEPFVKDPDWRIEPFQTPRGRVGALIRPARHLFSMNEGETEMKHSGEIVLRPADAQDGPAVMAIFNHYVANSFAAYPETPHPPQAFEHLLNICLDGSFVVAEEDGQVIGLGFLTPFLPAETLRRTAQVTYFIAPEHTGKGLGRLLLQSLVASARQRGVDTLLAHVSSLNQGSIRFHQQNGFERRGELQRVGRKHGQDFGVVYLQKFI</sequence>
<dbReference type="Proteomes" id="UP000009047">
    <property type="component" value="Chromosome"/>
</dbReference>
<dbReference type="InterPro" id="IPR041698">
    <property type="entry name" value="Methyltransf_25"/>
</dbReference>
<dbReference type="PROSITE" id="PS51186">
    <property type="entry name" value="GNAT"/>
    <property type="match status" value="1"/>
</dbReference>
<evidence type="ECO:0000313" key="5">
    <source>
        <dbReference type="Proteomes" id="UP000009047"/>
    </source>
</evidence>
<evidence type="ECO:0000259" key="3">
    <source>
        <dbReference type="PROSITE" id="PS51186"/>
    </source>
</evidence>
<keyword evidence="5" id="KW-1185">Reference proteome</keyword>
<dbReference type="GO" id="GO:0016747">
    <property type="term" value="F:acyltransferase activity, transferring groups other than amino-acyl groups"/>
    <property type="evidence" value="ECO:0007669"/>
    <property type="project" value="InterPro"/>
</dbReference>
<dbReference type="Pfam" id="PF13649">
    <property type="entry name" value="Methyltransf_25"/>
    <property type="match status" value="1"/>
</dbReference>
<dbReference type="Pfam" id="PF00583">
    <property type="entry name" value="Acetyltransf_1"/>
    <property type="match status" value="1"/>
</dbReference>
<accession>E1QGS2</accession>
<dbReference type="InterPro" id="IPR029063">
    <property type="entry name" value="SAM-dependent_MTases_sf"/>
</dbReference>
<gene>
    <name evidence="4" type="ordered locus">Deba_1397</name>
</gene>
<name>E1QGS2_DESB2</name>
<dbReference type="HOGENOM" id="CLU_758041_0_0_7"/>
<keyword evidence="2" id="KW-0012">Acyltransferase</keyword>
<reference evidence="4 5" key="1">
    <citation type="journal article" date="2010" name="Stand. Genomic Sci.">
        <title>Complete genome sequence of Desulfarculus baarsii type strain (2st14).</title>
        <authorList>
            <person name="Sun H."/>
            <person name="Spring S."/>
            <person name="Lapidus A."/>
            <person name="Davenport K."/>
            <person name="Del Rio T.G."/>
            <person name="Tice H."/>
            <person name="Nolan M."/>
            <person name="Copeland A."/>
            <person name="Cheng J.F."/>
            <person name="Lucas S."/>
            <person name="Tapia R."/>
            <person name="Goodwin L."/>
            <person name="Pitluck S."/>
            <person name="Ivanova N."/>
            <person name="Pagani I."/>
            <person name="Mavromatis K."/>
            <person name="Ovchinnikova G."/>
            <person name="Pati A."/>
            <person name="Chen A."/>
            <person name="Palaniappan K."/>
            <person name="Hauser L."/>
            <person name="Chang Y.J."/>
            <person name="Jeffries C.D."/>
            <person name="Detter J.C."/>
            <person name="Han C."/>
            <person name="Rohde M."/>
            <person name="Brambilla E."/>
            <person name="Goker M."/>
            <person name="Woyke T."/>
            <person name="Bristow J."/>
            <person name="Eisen J.A."/>
            <person name="Markowitz V."/>
            <person name="Hugenholtz P."/>
            <person name="Kyrpides N.C."/>
            <person name="Klenk H.P."/>
            <person name="Land M."/>
        </authorList>
    </citation>
    <scope>NUCLEOTIDE SEQUENCE [LARGE SCALE GENOMIC DNA]</scope>
    <source>
        <strain evidence="5">ATCC 33931 / DSM 2075 / LMG 7858 / VKM B-1802 / 2st14</strain>
    </source>
</reference>
<dbReference type="EMBL" id="CP002085">
    <property type="protein sequence ID" value="ADK84765.1"/>
    <property type="molecule type" value="Genomic_DNA"/>
</dbReference>
<dbReference type="CDD" id="cd02440">
    <property type="entry name" value="AdoMet_MTases"/>
    <property type="match status" value="1"/>
</dbReference>
<dbReference type="CDD" id="cd04301">
    <property type="entry name" value="NAT_SF"/>
    <property type="match status" value="1"/>
</dbReference>
<dbReference type="AlphaFoldDB" id="E1QGS2"/>
<dbReference type="SUPFAM" id="SSF53335">
    <property type="entry name" value="S-adenosyl-L-methionine-dependent methyltransferases"/>
    <property type="match status" value="1"/>
</dbReference>
<dbReference type="PANTHER" id="PTHR43877">
    <property type="entry name" value="AMINOALKYLPHOSPHONATE N-ACETYLTRANSFERASE-RELATED-RELATED"/>
    <property type="match status" value="1"/>
</dbReference>
<dbReference type="InterPro" id="IPR016181">
    <property type="entry name" value="Acyl_CoA_acyltransferase"/>
</dbReference>
<evidence type="ECO:0000313" key="4">
    <source>
        <dbReference type="EMBL" id="ADK84765.1"/>
    </source>
</evidence>
<dbReference type="eggNOG" id="COG1247">
    <property type="taxonomic scope" value="Bacteria"/>
</dbReference>
<dbReference type="OrthoDB" id="5459937at2"/>
<dbReference type="InterPro" id="IPR050832">
    <property type="entry name" value="Bact_Acetyltransf"/>
</dbReference>
<dbReference type="KEGG" id="dbr:Deba_1397"/>
<protein>
    <submittedName>
        <fullName evidence="4">GCN5-related N-acetyltransferase</fullName>
    </submittedName>
</protein>
<dbReference type="Gene3D" id="3.40.50.150">
    <property type="entry name" value="Vaccinia Virus protein VP39"/>
    <property type="match status" value="1"/>
</dbReference>
<evidence type="ECO:0000256" key="2">
    <source>
        <dbReference type="ARBA" id="ARBA00023315"/>
    </source>
</evidence>